<feature type="coiled-coil region" evidence="10">
    <location>
        <begin position="85"/>
        <end position="122"/>
    </location>
</feature>
<dbReference type="FunFam" id="3.30.420.210:FF:000003">
    <property type="entry name" value="UBX domain protein 11"/>
    <property type="match status" value="1"/>
</dbReference>
<comment type="caution">
    <text evidence="15">The sequence shown here is derived from an EMBL/GenBank/DDBJ whole genome shotgun (WGS) entry which is preliminary data.</text>
</comment>
<dbReference type="Gene3D" id="3.30.420.210">
    <property type="entry name" value="SEP domain"/>
    <property type="match status" value="1"/>
</dbReference>
<evidence type="ECO:0000256" key="8">
    <source>
        <dbReference type="ARBA" id="ARBA00075811"/>
    </source>
</evidence>
<keyword evidence="16" id="KW-1185">Reference proteome</keyword>
<evidence type="ECO:0000259" key="14">
    <source>
        <dbReference type="PROSITE" id="PS51399"/>
    </source>
</evidence>
<feature type="domain" description="SEP" evidence="14">
    <location>
        <begin position="234"/>
        <end position="298"/>
    </location>
</feature>
<dbReference type="InterPro" id="IPR001012">
    <property type="entry name" value="UBX_dom"/>
</dbReference>
<dbReference type="GO" id="GO:0005856">
    <property type="term" value="C:cytoskeleton"/>
    <property type="evidence" value="ECO:0007669"/>
    <property type="project" value="UniProtKB-SubCell"/>
</dbReference>
<protein>
    <recommendedName>
        <fullName evidence="7">UBX domain-containing protein 11</fullName>
    </recommendedName>
    <alternativeName>
        <fullName evidence="9">Socius</fullName>
    </alternativeName>
    <alternativeName>
        <fullName evidence="8">UBX domain-containing protein 5</fullName>
    </alternativeName>
</protein>
<evidence type="ECO:0000256" key="11">
    <source>
        <dbReference type="SAM" id="MobiDB-lite"/>
    </source>
</evidence>
<dbReference type="OMA" id="DFELMSA"/>
<dbReference type="PANTHER" id="PTHR23333">
    <property type="entry name" value="UBX DOMAIN CONTAINING PROTEIN"/>
    <property type="match status" value="1"/>
</dbReference>
<feature type="region of interest" description="Disordered" evidence="11">
    <location>
        <begin position="54"/>
        <end position="78"/>
    </location>
</feature>
<evidence type="ECO:0000256" key="7">
    <source>
        <dbReference type="ARBA" id="ARBA00073759"/>
    </source>
</evidence>
<dbReference type="Pfam" id="PF00789">
    <property type="entry name" value="UBX"/>
    <property type="match status" value="1"/>
</dbReference>
<comment type="subunit">
    <text evidence="6">Interacts with GNA12, GNA13, RND1, RND2 and RND3.</text>
</comment>
<dbReference type="InterPro" id="IPR012989">
    <property type="entry name" value="SEP_domain"/>
</dbReference>
<organism evidence="15 16">
    <name type="scientific">Scyliorhinus torazame</name>
    <name type="common">Cloudy catshark</name>
    <name type="synonym">Catulus torazame</name>
    <dbReference type="NCBI Taxonomy" id="75743"/>
    <lineage>
        <taxon>Eukaryota</taxon>
        <taxon>Metazoa</taxon>
        <taxon>Chordata</taxon>
        <taxon>Craniata</taxon>
        <taxon>Vertebrata</taxon>
        <taxon>Chondrichthyes</taxon>
        <taxon>Elasmobranchii</taxon>
        <taxon>Galeomorphii</taxon>
        <taxon>Galeoidea</taxon>
        <taxon>Carcharhiniformes</taxon>
        <taxon>Scyliorhinidae</taxon>
        <taxon>Scyliorhinus</taxon>
    </lineage>
</organism>
<keyword evidence="3 10" id="KW-0175">Coiled coil</keyword>
<name>A0A401PK02_SCYTO</name>
<feature type="domain" description="Ubiquitin-like" evidence="13">
    <location>
        <begin position="414"/>
        <end position="486"/>
    </location>
</feature>
<evidence type="ECO:0000313" key="15">
    <source>
        <dbReference type="EMBL" id="GCB73431.1"/>
    </source>
</evidence>
<gene>
    <name evidence="15" type="ORF">scyTo_0006768</name>
</gene>
<dbReference type="CDD" id="cd17077">
    <property type="entry name" value="UBX_UBXN11"/>
    <property type="match status" value="1"/>
</dbReference>
<dbReference type="AlphaFoldDB" id="A0A401PK02"/>
<dbReference type="STRING" id="75743.A0A401PK02"/>
<evidence type="ECO:0000313" key="16">
    <source>
        <dbReference type="Proteomes" id="UP000288216"/>
    </source>
</evidence>
<dbReference type="SUPFAM" id="SSF54236">
    <property type="entry name" value="Ubiquitin-like"/>
    <property type="match status" value="1"/>
</dbReference>
<sequence length="504" mass="56933">MSSPLASLGKLRKVSLLLPELQDHSKRAVCFEKECYTDDEAALLSEILPPLSWPHSSTASTSSSPSKSKAKDSNLSDTKLMSTMVKRLTEMEQRVQTQAQEISRKNQKIAVLEEKLSLLQLSNADKPKRQQELEKLLQLQNQVWEMEKFLNDYGMIWIGSEKDEASSVYLKEEEEPQEPPDPSGLILYPGDSAMKSFQMDFDLVLENIKDLNILAGEGEARIEHIAGGARLKRPDPLSLTLFKNGIVMFNGPFRSFNELSTQHCLQDIMDGYFPSELQHKYPAGVPIKVTDKRDVIFRDRRLHAEFPGVGQTIGGGRIPRVSAQQDSKLVKETSEIPGPKLSVEQFLNKLPKTVIRAGKVINIRGDIKDILQVPQVPSSPSDDNTVLIETPILAELRERLNFSEENRPASRNISTLRIKSENGEKTYIVKMLFNETVGDLRTYLNQNRGKQEVDYDIISTFPQQVYNDQSKTLKEYGLIPNAMLILRTQRTQLLDHKQGAVSKK</sequence>
<evidence type="ECO:0000259" key="13">
    <source>
        <dbReference type="PROSITE" id="PS50053"/>
    </source>
</evidence>
<comment type="function">
    <text evidence="5">May be involved in the reorganization of actin cytoskeleton mediated by RND1, RND2 and RND3. Promotes RHOA activation mediated by GNA12 and GNA13.</text>
</comment>
<evidence type="ECO:0000256" key="1">
    <source>
        <dbReference type="ARBA" id="ARBA00004245"/>
    </source>
</evidence>
<evidence type="ECO:0000256" key="4">
    <source>
        <dbReference type="ARBA" id="ARBA00023212"/>
    </source>
</evidence>
<keyword evidence="2" id="KW-0963">Cytoplasm</keyword>
<evidence type="ECO:0000256" key="10">
    <source>
        <dbReference type="SAM" id="Coils"/>
    </source>
</evidence>
<evidence type="ECO:0000256" key="3">
    <source>
        <dbReference type="ARBA" id="ARBA00023054"/>
    </source>
</evidence>
<dbReference type="OrthoDB" id="25887at2759"/>
<dbReference type="PROSITE" id="PS50053">
    <property type="entry name" value="UBIQUITIN_2"/>
    <property type="match status" value="1"/>
</dbReference>
<comment type="subcellular location">
    <subcellularLocation>
        <location evidence="1">Cytoplasm</location>
        <location evidence="1">Cytoskeleton</location>
    </subcellularLocation>
</comment>
<dbReference type="PROSITE" id="PS50033">
    <property type="entry name" value="UBX"/>
    <property type="match status" value="1"/>
</dbReference>
<proteinExistence type="predicted"/>
<dbReference type="InterPro" id="IPR029071">
    <property type="entry name" value="Ubiquitin-like_domsf"/>
</dbReference>
<dbReference type="Proteomes" id="UP000288216">
    <property type="component" value="Unassembled WGS sequence"/>
</dbReference>
<dbReference type="PROSITE" id="PS51399">
    <property type="entry name" value="SEP"/>
    <property type="match status" value="1"/>
</dbReference>
<dbReference type="PANTHER" id="PTHR23333:SF4">
    <property type="entry name" value="UBX DOMAIN-CONTAINING PROTEIN 11"/>
    <property type="match status" value="1"/>
</dbReference>
<dbReference type="GO" id="GO:0043130">
    <property type="term" value="F:ubiquitin binding"/>
    <property type="evidence" value="ECO:0007669"/>
    <property type="project" value="TreeGrafter"/>
</dbReference>
<reference evidence="15 16" key="1">
    <citation type="journal article" date="2018" name="Nat. Ecol. Evol.">
        <title>Shark genomes provide insights into elasmobranch evolution and the origin of vertebrates.</title>
        <authorList>
            <person name="Hara Y"/>
            <person name="Yamaguchi K"/>
            <person name="Onimaru K"/>
            <person name="Kadota M"/>
            <person name="Koyanagi M"/>
            <person name="Keeley SD"/>
            <person name="Tatsumi K"/>
            <person name="Tanaka K"/>
            <person name="Motone F"/>
            <person name="Kageyama Y"/>
            <person name="Nozu R"/>
            <person name="Adachi N"/>
            <person name="Nishimura O"/>
            <person name="Nakagawa R"/>
            <person name="Tanegashima C"/>
            <person name="Kiyatake I"/>
            <person name="Matsumoto R"/>
            <person name="Murakumo K"/>
            <person name="Nishida K"/>
            <person name="Terakita A"/>
            <person name="Kuratani S"/>
            <person name="Sato K"/>
            <person name="Hyodo S Kuraku.S."/>
        </authorList>
    </citation>
    <scope>NUCLEOTIDE SEQUENCE [LARGE SCALE GENOMIC DNA]</scope>
</reference>
<dbReference type="SUPFAM" id="SSF102848">
    <property type="entry name" value="NSFL1 (p97 ATPase) cofactor p47, SEP domain"/>
    <property type="match status" value="1"/>
</dbReference>
<dbReference type="GO" id="GO:0043161">
    <property type="term" value="P:proteasome-mediated ubiquitin-dependent protein catabolic process"/>
    <property type="evidence" value="ECO:0007669"/>
    <property type="project" value="TreeGrafter"/>
</dbReference>
<accession>A0A401PK02</accession>
<feature type="domain" description="UBX" evidence="12">
    <location>
        <begin position="409"/>
        <end position="486"/>
    </location>
</feature>
<evidence type="ECO:0000256" key="2">
    <source>
        <dbReference type="ARBA" id="ARBA00022490"/>
    </source>
</evidence>
<keyword evidence="4" id="KW-0206">Cytoskeleton</keyword>
<dbReference type="Gene3D" id="3.10.20.90">
    <property type="entry name" value="Phosphatidylinositol 3-kinase Catalytic Subunit, Chain A, domain 1"/>
    <property type="match status" value="1"/>
</dbReference>
<dbReference type="InterPro" id="IPR000626">
    <property type="entry name" value="Ubiquitin-like_dom"/>
</dbReference>
<dbReference type="InterPro" id="IPR036241">
    <property type="entry name" value="NSFL1C_SEP_dom_sf"/>
</dbReference>
<evidence type="ECO:0000256" key="9">
    <source>
        <dbReference type="ARBA" id="ARBA00081109"/>
    </source>
</evidence>
<evidence type="ECO:0000256" key="5">
    <source>
        <dbReference type="ARBA" id="ARBA00059434"/>
    </source>
</evidence>
<feature type="compositionally biased region" description="Low complexity" evidence="11">
    <location>
        <begin position="56"/>
        <end position="67"/>
    </location>
</feature>
<dbReference type="Pfam" id="PF08059">
    <property type="entry name" value="SEP"/>
    <property type="match status" value="1"/>
</dbReference>
<dbReference type="EMBL" id="BFAA01002339">
    <property type="protein sequence ID" value="GCB73431.1"/>
    <property type="molecule type" value="Genomic_DNA"/>
</dbReference>
<evidence type="ECO:0000259" key="12">
    <source>
        <dbReference type="PROSITE" id="PS50033"/>
    </source>
</evidence>
<evidence type="ECO:0000256" key="6">
    <source>
        <dbReference type="ARBA" id="ARBA00062345"/>
    </source>
</evidence>